<keyword evidence="2" id="KW-1185">Reference proteome</keyword>
<dbReference type="Proteomes" id="UP000827986">
    <property type="component" value="Unassembled WGS sequence"/>
</dbReference>
<name>A0A9D4AT16_9SAUR</name>
<dbReference type="EMBL" id="JAHDVG010000486">
    <property type="protein sequence ID" value="KAH1167521.1"/>
    <property type="molecule type" value="Genomic_DNA"/>
</dbReference>
<dbReference type="AlphaFoldDB" id="A0A9D4AT16"/>
<sequence>MTGTCCSVHKSTFGSPSPLSHILAEPKVPGGCQGRSTHRQRRAVQLRNQQSTIGLHTRLECHLQEALVEAQEAGFMGPQRKGLGNVTACCKVHLAQAIKTMSVLVTYRKRSRT</sequence>
<comment type="caution">
    <text evidence="1">The sequence shown here is derived from an EMBL/GenBank/DDBJ whole genome shotgun (WGS) entry which is preliminary data.</text>
</comment>
<organism evidence="1 2">
    <name type="scientific">Mauremys mutica</name>
    <name type="common">yellowpond turtle</name>
    <dbReference type="NCBI Taxonomy" id="74926"/>
    <lineage>
        <taxon>Eukaryota</taxon>
        <taxon>Metazoa</taxon>
        <taxon>Chordata</taxon>
        <taxon>Craniata</taxon>
        <taxon>Vertebrata</taxon>
        <taxon>Euteleostomi</taxon>
        <taxon>Archelosauria</taxon>
        <taxon>Testudinata</taxon>
        <taxon>Testudines</taxon>
        <taxon>Cryptodira</taxon>
        <taxon>Durocryptodira</taxon>
        <taxon>Testudinoidea</taxon>
        <taxon>Geoemydidae</taxon>
        <taxon>Geoemydinae</taxon>
        <taxon>Mauremys</taxon>
    </lineage>
</organism>
<gene>
    <name evidence="1" type="ORF">KIL84_003004</name>
</gene>
<accession>A0A9D4AT16</accession>
<protein>
    <submittedName>
        <fullName evidence="1">Uncharacterized protein</fullName>
    </submittedName>
</protein>
<proteinExistence type="predicted"/>
<reference evidence="1" key="1">
    <citation type="submission" date="2021-09" db="EMBL/GenBank/DDBJ databases">
        <title>The genome of Mauremys mutica provides insights into the evolution of semi-aquatic lifestyle.</title>
        <authorList>
            <person name="Gong S."/>
            <person name="Gao Y."/>
        </authorList>
    </citation>
    <scope>NUCLEOTIDE SEQUENCE</scope>
    <source>
        <strain evidence="1">MM-2020</strain>
        <tissue evidence="1">Muscle</tissue>
    </source>
</reference>
<evidence type="ECO:0000313" key="2">
    <source>
        <dbReference type="Proteomes" id="UP000827986"/>
    </source>
</evidence>
<evidence type="ECO:0000313" key="1">
    <source>
        <dbReference type="EMBL" id="KAH1167521.1"/>
    </source>
</evidence>